<reference evidence="2" key="1">
    <citation type="submission" date="2023-10" db="EMBL/GenBank/DDBJ databases">
        <authorList>
            <person name="Chen Y."/>
            <person name="Shah S."/>
            <person name="Dougan E. K."/>
            <person name="Thang M."/>
            <person name="Chan C."/>
        </authorList>
    </citation>
    <scope>NUCLEOTIDE SEQUENCE [LARGE SCALE GENOMIC DNA]</scope>
</reference>
<feature type="compositionally biased region" description="Basic residues" evidence="1">
    <location>
        <begin position="230"/>
        <end position="244"/>
    </location>
</feature>
<evidence type="ECO:0000256" key="1">
    <source>
        <dbReference type="SAM" id="MobiDB-lite"/>
    </source>
</evidence>
<feature type="region of interest" description="Disordered" evidence="1">
    <location>
        <begin position="318"/>
        <end position="498"/>
    </location>
</feature>
<protein>
    <submittedName>
        <fullName evidence="2">Uncharacterized protein</fullName>
    </submittedName>
</protein>
<comment type="caution">
    <text evidence="2">The sequence shown here is derived from an EMBL/GenBank/DDBJ whole genome shotgun (WGS) entry which is preliminary data.</text>
</comment>
<gene>
    <name evidence="2" type="ORF">PCOR1329_LOCUS50667</name>
</gene>
<feature type="compositionally biased region" description="Low complexity" evidence="1">
    <location>
        <begin position="364"/>
        <end position="413"/>
    </location>
</feature>
<feature type="compositionally biased region" description="Low complexity" evidence="1">
    <location>
        <begin position="481"/>
        <end position="493"/>
    </location>
</feature>
<dbReference type="Proteomes" id="UP001189429">
    <property type="component" value="Unassembled WGS sequence"/>
</dbReference>
<feature type="compositionally biased region" description="Pro residues" evidence="1">
    <location>
        <begin position="449"/>
        <end position="461"/>
    </location>
</feature>
<feature type="compositionally biased region" description="Low complexity" evidence="1">
    <location>
        <begin position="211"/>
        <end position="229"/>
    </location>
</feature>
<dbReference type="SUPFAM" id="SSF82895">
    <property type="entry name" value="TSP-1 type 1 repeat"/>
    <property type="match status" value="1"/>
</dbReference>
<dbReference type="Gene3D" id="2.20.100.10">
    <property type="entry name" value="Thrombospondin type-1 (TSP1) repeat"/>
    <property type="match status" value="1"/>
</dbReference>
<evidence type="ECO:0000313" key="2">
    <source>
        <dbReference type="EMBL" id="CAK0862188.1"/>
    </source>
</evidence>
<feature type="region of interest" description="Disordered" evidence="1">
    <location>
        <begin position="520"/>
        <end position="560"/>
    </location>
</feature>
<feature type="compositionally biased region" description="Low complexity" evidence="1">
    <location>
        <begin position="528"/>
        <end position="560"/>
    </location>
</feature>
<dbReference type="InterPro" id="IPR036383">
    <property type="entry name" value="TSP1_rpt_sf"/>
</dbReference>
<sequence>MVQIYRASNLRTVTECLTSLNVDGDNITTELAAALQHASITVPPGLATATFSVGTPVSKDVAIPAARWEVRNDWSLCSTKCGVGVQTRRVHCFLGFNELCNFNPLPNYTQGSFMPDRRGCEMYRSWPYDRTCPSGPDPVTGKGRAPLGGCDGLAADEHRAALPPPCRSRERPEPGAGARSSAAPLLGRRRPPAAGPGEERARCSRGTPRGPAAAPREALTTATRPTPTARARRPRARAASRRAGRSSCSASGRRWPWSRGFTSCSWLPGWTPGPRSAAVVALVLAVCAAGSGVLAGRAAALALLDDKDRGPAWGWRPGTWRSSLADPRCRRSRQRRGRWRGERGAQGSMEPRPRRGRRPDVVDAGRGCGRRAAAPRGAVLAPAAAGAPAGVPRDQPVLRPAQALRPRPRVPAGRRPPRRRRRRERRRRRRARRPRLDGMSEDTGLVVPAKPPAEPPAPAPTEPAEADMRPCGAPAPAPTSAQEAGGAEPGPAGVSMPFFAPGQFPAMNVWTLRRREEQPDMLAPAGRSTSSSSSSSSSSAPPPQRLLRQPPRPSAGAPARGLAALEAAQGFYDSLDPAVGIGGTSAACRRLREVCARPRGWSVDEETACVCSAHWEPTNVSGSPFDSSDGILSGHAAPQRHAEVAGGAYCGDWSAGAHESWCFVRRGQRCGGAEVHQCLAGGGGVLTRSWYDREGYGKNGYEDR</sequence>
<organism evidence="2 3">
    <name type="scientific">Prorocentrum cordatum</name>
    <dbReference type="NCBI Taxonomy" id="2364126"/>
    <lineage>
        <taxon>Eukaryota</taxon>
        <taxon>Sar</taxon>
        <taxon>Alveolata</taxon>
        <taxon>Dinophyceae</taxon>
        <taxon>Prorocentrales</taxon>
        <taxon>Prorocentraceae</taxon>
        <taxon>Prorocentrum</taxon>
    </lineage>
</organism>
<name>A0ABN9UQC8_9DINO</name>
<proteinExistence type="predicted"/>
<evidence type="ECO:0000313" key="3">
    <source>
        <dbReference type="Proteomes" id="UP001189429"/>
    </source>
</evidence>
<keyword evidence="3" id="KW-1185">Reference proteome</keyword>
<feature type="region of interest" description="Disordered" evidence="1">
    <location>
        <begin position="161"/>
        <end position="249"/>
    </location>
</feature>
<feature type="compositionally biased region" description="Basic residues" evidence="1">
    <location>
        <begin position="415"/>
        <end position="433"/>
    </location>
</feature>
<dbReference type="EMBL" id="CAUYUJ010016134">
    <property type="protein sequence ID" value="CAK0862188.1"/>
    <property type="molecule type" value="Genomic_DNA"/>
</dbReference>
<accession>A0ABN9UQC8</accession>
<dbReference type="Pfam" id="PF19030">
    <property type="entry name" value="TSP1_ADAMTS"/>
    <property type="match status" value="1"/>
</dbReference>